<dbReference type="HOGENOM" id="CLU_158380_2_0_1"/>
<dbReference type="InterPro" id="IPR004926">
    <property type="entry name" value="LEA_3a"/>
</dbReference>
<proteinExistence type="predicted"/>
<dbReference type="Proteomes" id="UP000006038">
    <property type="component" value="Chromosome 8"/>
</dbReference>
<sequence>MAATAAAARSLLSSARVAGGAAAVSCGRRRAYSAPAEGATGNSSKEGFFWMREPRTGNWMPENHFGDADVDPAKLRSRLLFPKKD</sequence>
<dbReference type="Pfam" id="PF03242">
    <property type="entry name" value="LEA_3a"/>
    <property type="match status" value="1"/>
</dbReference>
<dbReference type="PANTHER" id="PTHR33509:SF18">
    <property type="entry name" value="OS08G0451300 PROTEIN"/>
    <property type="match status" value="1"/>
</dbReference>
<dbReference type="OMA" id="MPETHMG"/>
<dbReference type="EnsemblPlants" id="OB08G24160.1">
    <property type="protein sequence ID" value="OB08G24160.1"/>
    <property type="gene ID" value="OB08G24160"/>
</dbReference>
<name>J3MTI6_ORYBR</name>
<keyword evidence="2" id="KW-1185">Reference proteome</keyword>
<dbReference type="Gramene" id="OB08G24160.1">
    <property type="protein sequence ID" value="OB08G24160.1"/>
    <property type="gene ID" value="OB08G24160"/>
</dbReference>
<accession>J3MTI6</accession>
<evidence type="ECO:0000313" key="1">
    <source>
        <dbReference type="EnsemblPlants" id="OB08G24160.1"/>
    </source>
</evidence>
<dbReference type="AlphaFoldDB" id="J3MTI6"/>
<reference evidence="1" key="2">
    <citation type="submission" date="2013-04" db="UniProtKB">
        <authorList>
            <consortium name="EnsemblPlants"/>
        </authorList>
    </citation>
    <scope>IDENTIFICATION</scope>
</reference>
<evidence type="ECO:0000313" key="2">
    <source>
        <dbReference type="Proteomes" id="UP000006038"/>
    </source>
</evidence>
<reference evidence="1" key="1">
    <citation type="journal article" date="2013" name="Nat. Commun.">
        <title>Whole-genome sequencing of Oryza brachyantha reveals mechanisms underlying Oryza genome evolution.</title>
        <authorList>
            <person name="Chen J."/>
            <person name="Huang Q."/>
            <person name="Gao D."/>
            <person name="Wang J."/>
            <person name="Lang Y."/>
            <person name="Liu T."/>
            <person name="Li B."/>
            <person name="Bai Z."/>
            <person name="Luis Goicoechea J."/>
            <person name="Liang C."/>
            <person name="Chen C."/>
            <person name="Zhang W."/>
            <person name="Sun S."/>
            <person name="Liao Y."/>
            <person name="Zhang X."/>
            <person name="Yang L."/>
            <person name="Song C."/>
            <person name="Wang M."/>
            <person name="Shi J."/>
            <person name="Liu G."/>
            <person name="Liu J."/>
            <person name="Zhou H."/>
            <person name="Zhou W."/>
            <person name="Yu Q."/>
            <person name="An N."/>
            <person name="Chen Y."/>
            <person name="Cai Q."/>
            <person name="Wang B."/>
            <person name="Liu B."/>
            <person name="Min J."/>
            <person name="Huang Y."/>
            <person name="Wu H."/>
            <person name="Li Z."/>
            <person name="Zhang Y."/>
            <person name="Yin Y."/>
            <person name="Song W."/>
            <person name="Jiang J."/>
            <person name="Jackson S.A."/>
            <person name="Wing R.A."/>
            <person name="Wang J."/>
            <person name="Chen M."/>
        </authorList>
    </citation>
    <scope>NUCLEOTIDE SEQUENCE [LARGE SCALE GENOMIC DNA]</scope>
    <source>
        <strain evidence="1">cv. IRGC 101232</strain>
    </source>
</reference>
<dbReference type="PANTHER" id="PTHR33509">
    <property type="entry name" value="LATE EMBRYOGENIS ABUNDANT PROTEIN 2-RELATED"/>
    <property type="match status" value="1"/>
</dbReference>
<protein>
    <submittedName>
        <fullName evidence="1">Uncharacterized protein</fullName>
    </submittedName>
</protein>
<organism evidence="1">
    <name type="scientific">Oryza brachyantha</name>
    <name type="common">malo sina</name>
    <dbReference type="NCBI Taxonomy" id="4533"/>
    <lineage>
        <taxon>Eukaryota</taxon>
        <taxon>Viridiplantae</taxon>
        <taxon>Streptophyta</taxon>
        <taxon>Embryophyta</taxon>
        <taxon>Tracheophyta</taxon>
        <taxon>Spermatophyta</taxon>
        <taxon>Magnoliopsida</taxon>
        <taxon>Liliopsida</taxon>
        <taxon>Poales</taxon>
        <taxon>Poaceae</taxon>
        <taxon>BOP clade</taxon>
        <taxon>Oryzoideae</taxon>
        <taxon>Oryzeae</taxon>
        <taxon>Oryzinae</taxon>
        <taxon>Oryza</taxon>
    </lineage>
</organism>